<dbReference type="GO" id="GO:0005835">
    <property type="term" value="C:fatty acid synthase complex"/>
    <property type="evidence" value="ECO:0007669"/>
    <property type="project" value="InterPro"/>
</dbReference>
<dbReference type="InterPro" id="IPR003965">
    <property type="entry name" value="Fatty_acid_synthase"/>
</dbReference>
<dbReference type="PRINTS" id="PR01483">
    <property type="entry name" value="FASYNTHASE"/>
</dbReference>
<proteinExistence type="predicted"/>
<keyword evidence="5" id="KW-1185">Reference proteome</keyword>
<dbReference type="Gene3D" id="3.10.129.10">
    <property type="entry name" value="Hotdog Thioesterase"/>
    <property type="match status" value="1"/>
</dbReference>
<dbReference type="InterPro" id="IPR002539">
    <property type="entry name" value="MaoC-like_dom"/>
</dbReference>
<dbReference type="OrthoDB" id="3592703at2759"/>
<dbReference type="InterPro" id="IPR050965">
    <property type="entry name" value="UPF0336/Enoyl-CoA_hydratase"/>
</dbReference>
<organism evidence="2 5">
    <name type="scientific">Cafeteria roenbergensis</name>
    <name type="common">Marine flagellate</name>
    <dbReference type="NCBI Taxonomy" id="33653"/>
    <lineage>
        <taxon>Eukaryota</taxon>
        <taxon>Sar</taxon>
        <taxon>Stramenopiles</taxon>
        <taxon>Bigyra</taxon>
        <taxon>Opalozoa</taxon>
        <taxon>Bicosoecida</taxon>
        <taxon>Cafeteriaceae</taxon>
        <taxon>Cafeteria</taxon>
    </lineage>
</organism>
<dbReference type="Pfam" id="PF01575">
    <property type="entry name" value="MaoC_dehydratas"/>
    <property type="match status" value="1"/>
</dbReference>
<comment type="caution">
    <text evidence="2">The sequence shown here is derived from an EMBL/GenBank/DDBJ whole genome shotgun (WGS) entry which is preliminary data.</text>
</comment>
<gene>
    <name evidence="3" type="ORF">FNF27_01449</name>
    <name evidence="2" type="ORF">FNF29_07603</name>
</gene>
<reference evidence="4 5" key="1">
    <citation type="submission" date="2019-07" db="EMBL/GenBank/DDBJ databases">
        <title>Genomes of Cafeteria roenbergensis.</title>
        <authorList>
            <person name="Fischer M.G."/>
            <person name="Hackl T."/>
            <person name="Roman M."/>
        </authorList>
    </citation>
    <scope>NUCLEOTIDE SEQUENCE [LARGE SCALE GENOMIC DNA]</scope>
    <source>
        <strain evidence="2 5">BVI</strain>
        <strain evidence="3 4">E4-10P</strain>
    </source>
</reference>
<dbReference type="AlphaFoldDB" id="A0A5A8C2B1"/>
<dbReference type="GO" id="GO:0006633">
    <property type="term" value="P:fatty acid biosynthetic process"/>
    <property type="evidence" value="ECO:0007669"/>
    <property type="project" value="InterPro"/>
</dbReference>
<dbReference type="EMBL" id="VLTO01000005">
    <property type="protein sequence ID" value="KAA0177119.1"/>
    <property type="molecule type" value="Genomic_DNA"/>
</dbReference>
<dbReference type="Proteomes" id="UP000322899">
    <property type="component" value="Unassembled WGS sequence"/>
</dbReference>
<feature type="domain" description="MaoC-like" evidence="1">
    <location>
        <begin position="30"/>
        <end position="118"/>
    </location>
</feature>
<evidence type="ECO:0000259" key="1">
    <source>
        <dbReference type="Pfam" id="PF01575"/>
    </source>
</evidence>
<dbReference type="EMBL" id="VLTN01000072">
    <property type="protein sequence ID" value="KAA0147113.1"/>
    <property type="molecule type" value="Genomic_DNA"/>
</dbReference>
<dbReference type="PANTHER" id="PTHR43437:SF3">
    <property type="entry name" value="HYDROXYACYL-THIOESTER DEHYDRATASE TYPE 2, MITOCHONDRIAL"/>
    <property type="match status" value="1"/>
</dbReference>
<dbReference type="GO" id="GO:0019171">
    <property type="term" value="F:(3R)-hydroxyacyl-[acyl-carrier-protein] dehydratase activity"/>
    <property type="evidence" value="ECO:0007669"/>
    <property type="project" value="TreeGrafter"/>
</dbReference>
<dbReference type="GO" id="GO:0004312">
    <property type="term" value="F:fatty acid synthase activity"/>
    <property type="evidence" value="ECO:0007669"/>
    <property type="project" value="InterPro"/>
</dbReference>
<dbReference type="InterPro" id="IPR029069">
    <property type="entry name" value="HotDog_dom_sf"/>
</dbReference>
<dbReference type="CDD" id="cd03449">
    <property type="entry name" value="R_hydratase"/>
    <property type="match status" value="1"/>
</dbReference>
<accession>A0A5A8C2B1</accession>
<evidence type="ECO:0000313" key="4">
    <source>
        <dbReference type="Proteomes" id="UP000322899"/>
    </source>
</evidence>
<dbReference type="PANTHER" id="PTHR43437">
    <property type="entry name" value="HYDROXYACYL-THIOESTER DEHYDRATASE TYPE 2, MITOCHONDRIAL-RELATED"/>
    <property type="match status" value="1"/>
</dbReference>
<protein>
    <recommendedName>
        <fullName evidence="1">MaoC-like domain-containing protein</fullName>
    </recommendedName>
</protein>
<evidence type="ECO:0000313" key="5">
    <source>
        <dbReference type="Proteomes" id="UP000323011"/>
    </source>
</evidence>
<sequence length="156" mass="16859">MAARRIAATIGGNLKAHPERRLALGQFGELSRVMSPELVAGFAEVSGDDNPVHLSEEYAAKTRFKKPIAHGMLYSSMISTIFGAQFEGAIYLRQTFEFKRPVFVGDKATAKVTVTDVQVDPYIVTCRTVIEDSAGKVCTDGEASVLLPDPEAAPRA</sequence>
<dbReference type="OMA" id="GCVFLHQ"/>
<evidence type="ECO:0000313" key="2">
    <source>
        <dbReference type="EMBL" id="KAA0147113.1"/>
    </source>
</evidence>
<dbReference type="SUPFAM" id="SSF54637">
    <property type="entry name" value="Thioesterase/thiol ester dehydrase-isomerase"/>
    <property type="match status" value="1"/>
</dbReference>
<dbReference type="Proteomes" id="UP000323011">
    <property type="component" value="Unassembled WGS sequence"/>
</dbReference>
<name>A0A5A8C2B1_CAFRO</name>
<evidence type="ECO:0000313" key="3">
    <source>
        <dbReference type="EMBL" id="KAA0177119.1"/>
    </source>
</evidence>